<reference evidence="3" key="3">
    <citation type="submission" date="2020-02" db="EMBL/GenBank/DDBJ databases">
        <authorList>
            <person name="Matsumoto Y."/>
            <person name="Motooka D."/>
            <person name="Nakamura S."/>
        </authorList>
    </citation>
    <scope>NUCLEOTIDE SEQUENCE</scope>
    <source>
        <strain evidence="3">JCM 6377</strain>
    </source>
</reference>
<dbReference type="SUPFAM" id="SSF52499">
    <property type="entry name" value="Isochorismatase-like hydrolases"/>
    <property type="match status" value="1"/>
</dbReference>
<gene>
    <name evidence="4" type="ORF">CQY20_05740</name>
    <name evidence="3" type="ORF">MAGR_68530</name>
</gene>
<keyword evidence="1" id="KW-0378">Hydrolase</keyword>
<dbReference type="InterPro" id="IPR050272">
    <property type="entry name" value="Isochorismatase-like_hydrls"/>
</dbReference>
<dbReference type="Proteomes" id="UP000220914">
    <property type="component" value="Unassembled WGS sequence"/>
</dbReference>
<feature type="domain" description="Isochorismatase-like" evidence="2">
    <location>
        <begin position="30"/>
        <end position="227"/>
    </location>
</feature>
<dbReference type="PANTHER" id="PTHR43540:SF6">
    <property type="entry name" value="ISOCHORISMATASE-LIKE DOMAIN-CONTAINING PROTEIN"/>
    <property type="match status" value="1"/>
</dbReference>
<dbReference type="RefSeq" id="WP_097938906.1">
    <property type="nucleotide sequence ID" value="NZ_BLKS01000004.1"/>
</dbReference>
<proteinExistence type="predicted"/>
<evidence type="ECO:0000313" key="5">
    <source>
        <dbReference type="Proteomes" id="UP000220914"/>
    </source>
</evidence>
<dbReference type="CDD" id="cd00431">
    <property type="entry name" value="cysteine_hydrolases"/>
    <property type="match status" value="1"/>
</dbReference>
<evidence type="ECO:0000313" key="6">
    <source>
        <dbReference type="Proteomes" id="UP000465302"/>
    </source>
</evidence>
<accession>A0A2A7NBJ0</accession>
<sequence length="238" mass="26363">MTRTIQLRDREDYKRRMRDLLTVDPTRTVALTIDMQRDFLDPSVASAPVAEHIAQQVVADTVAMLDMCREHGIPVVHCFVSRRPEEAALGGHHAEYTMAGQRAGLSQNPIAPARTRVDRVAGSGTEEVMPALVAEGDFMMGNKREMDSFHLTDLEMILRRYLRPEVVLVAGINTDTCVYATTFGASARGLRPVVIEECVASMRGDDHHQMALELMAGSVAWVLTIDQLRAKLAPPPSR</sequence>
<organism evidence="4 5">
    <name type="scientific">Mycolicibacterium agri</name>
    <name type="common">Mycobacterium agri</name>
    <dbReference type="NCBI Taxonomy" id="36811"/>
    <lineage>
        <taxon>Bacteria</taxon>
        <taxon>Bacillati</taxon>
        <taxon>Actinomycetota</taxon>
        <taxon>Actinomycetes</taxon>
        <taxon>Mycobacteriales</taxon>
        <taxon>Mycobacteriaceae</taxon>
        <taxon>Mycolicibacterium</taxon>
    </lineage>
</organism>
<dbReference type="PANTHER" id="PTHR43540">
    <property type="entry name" value="PEROXYUREIDOACRYLATE/UREIDOACRYLATE AMIDOHYDROLASE-RELATED"/>
    <property type="match status" value="1"/>
</dbReference>
<dbReference type="AlphaFoldDB" id="A0A2A7NBJ0"/>
<keyword evidence="5" id="KW-1185">Reference proteome</keyword>
<reference evidence="4 5" key="1">
    <citation type="submission" date="2017-10" db="EMBL/GenBank/DDBJ databases">
        <title>The new phylogeny of genus Mycobacterium.</title>
        <authorList>
            <person name="Tortoli E."/>
            <person name="Trovato A."/>
            <person name="Cirillo D.M."/>
        </authorList>
    </citation>
    <scope>NUCLEOTIDE SEQUENCE [LARGE SCALE GENOMIC DNA]</scope>
    <source>
        <strain evidence="4 5">CCUG37673</strain>
    </source>
</reference>
<evidence type="ECO:0000256" key="1">
    <source>
        <dbReference type="ARBA" id="ARBA00022801"/>
    </source>
</evidence>
<dbReference type="Pfam" id="PF00857">
    <property type="entry name" value="Isochorismatase"/>
    <property type="match status" value="1"/>
</dbReference>
<reference evidence="3 6" key="2">
    <citation type="journal article" date="2019" name="Emerg. Microbes Infect.">
        <title>Comprehensive subspecies identification of 175 nontuberculous mycobacteria species based on 7547 genomic profiles.</title>
        <authorList>
            <person name="Matsumoto Y."/>
            <person name="Kinjo T."/>
            <person name="Motooka D."/>
            <person name="Nabeya D."/>
            <person name="Jung N."/>
            <person name="Uechi K."/>
            <person name="Horii T."/>
            <person name="Iida T."/>
            <person name="Fujita J."/>
            <person name="Nakamura S."/>
        </authorList>
    </citation>
    <scope>NUCLEOTIDE SEQUENCE [LARGE SCALE GENOMIC DNA]</scope>
    <source>
        <strain evidence="3 6">JCM 6377</strain>
    </source>
</reference>
<dbReference type="OrthoDB" id="9814140at2"/>
<dbReference type="InterPro" id="IPR000868">
    <property type="entry name" value="Isochorismatase-like_dom"/>
</dbReference>
<evidence type="ECO:0000313" key="4">
    <source>
        <dbReference type="EMBL" id="PEG41153.1"/>
    </source>
</evidence>
<evidence type="ECO:0000259" key="2">
    <source>
        <dbReference type="Pfam" id="PF00857"/>
    </source>
</evidence>
<dbReference type="EMBL" id="PDCP01000007">
    <property type="protein sequence ID" value="PEG41153.1"/>
    <property type="molecule type" value="Genomic_DNA"/>
</dbReference>
<dbReference type="Proteomes" id="UP000465302">
    <property type="component" value="Unassembled WGS sequence"/>
</dbReference>
<dbReference type="GO" id="GO:0016787">
    <property type="term" value="F:hydrolase activity"/>
    <property type="evidence" value="ECO:0007669"/>
    <property type="project" value="UniProtKB-KW"/>
</dbReference>
<dbReference type="InterPro" id="IPR036380">
    <property type="entry name" value="Isochorismatase-like_sf"/>
</dbReference>
<dbReference type="Gene3D" id="3.40.50.850">
    <property type="entry name" value="Isochorismatase-like"/>
    <property type="match status" value="1"/>
</dbReference>
<evidence type="ECO:0000313" key="3">
    <source>
        <dbReference type="EMBL" id="GFG55412.1"/>
    </source>
</evidence>
<comment type="caution">
    <text evidence="4">The sequence shown here is derived from an EMBL/GenBank/DDBJ whole genome shotgun (WGS) entry which is preliminary data.</text>
</comment>
<name>A0A2A7NBJ0_MYCAG</name>
<protein>
    <recommendedName>
        <fullName evidence="2">Isochorismatase-like domain-containing protein</fullName>
    </recommendedName>
</protein>
<dbReference type="EMBL" id="BLKS01000004">
    <property type="protein sequence ID" value="GFG55412.1"/>
    <property type="molecule type" value="Genomic_DNA"/>
</dbReference>